<dbReference type="PaxDb" id="2903-EOD07949"/>
<reference evidence="1" key="2">
    <citation type="submission" date="2024-10" db="UniProtKB">
        <authorList>
            <consortium name="EnsemblProtists"/>
        </authorList>
    </citation>
    <scope>IDENTIFICATION</scope>
</reference>
<dbReference type="HOGENOM" id="CLU_2727558_0_0_1"/>
<dbReference type="KEGG" id="ehx:EMIHUDRAFT_217959"/>
<dbReference type="RefSeq" id="XP_005760378.1">
    <property type="nucleotide sequence ID" value="XM_005760321.1"/>
</dbReference>
<reference evidence="2" key="1">
    <citation type="journal article" date="2013" name="Nature">
        <title>Pan genome of the phytoplankton Emiliania underpins its global distribution.</title>
        <authorList>
            <person name="Read B.A."/>
            <person name="Kegel J."/>
            <person name="Klute M.J."/>
            <person name="Kuo A."/>
            <person name="Lefebvre S.C."/>
            <person name="Maumus F."/>
            <person name="Mayer C."/>
            <person name="Miller J."/>
            <person name="Monier A."/>
            <person name="Salamov A."/>
            <person name="Young J."/>
            <person name="Aguilar M."/>
            <person name="Claverie J.M."/>
            <person name="Frickenhaus S."/>
            <person name="Gonzalez K."/>
            <person name="Herman E.K."/>
            <person name="Lin Y.C."/>
            <person name="Napier J."/>
            <person name="Ogata H."/>
            <person name="Sarno A.F."/>
            <person name="Shmutz J."/>
            <person name="Schroeder D."/>
            <person name="de Vargas C."/>
            <person name="Verret F."/>
            <person name="von Dassow P."/>
            <person name="Valentin K."/>
            <person name="Van de Peer Y."/>
            <person name="Wheeler G."/>
            <person name="Dacks J.B."/>
            <person name="Delwiche C.F."/>
            <person name="Dyhrman S.T."/>
            <person name="Glockner G."/>
            <person name="John U."/>
            <person name="Richards T."/>
            <person name="Worden A.Z."/>
            <person name="Zhang X."/>
            <person name="Grigoriev I.V."/>
            <person name="Allen A.E."/>
            <person name="Bidle K."/>
            <person name="Borodovsky M."/>
            <person name="Bowler C."/>
            <person name="Brownlee C."/>
            <person name="Cock J.M."/>
            <person name="Elias M."/>
            <person name="Gladyshev V.N."/>
            <person name="Groth M."/>
            <person name="Guda C."/>
            <person name="Hadaegh A."/>
            <person name="Iglesias-Rodriguez M.D."/>
            <person name="Jenkins J."/>
            <person name="Jones B.M."/>
            <person name="Lawson T."/>
            <person name="Leese F."/>
            <person name="Lindquist E."/>
            <person name="Lobanov A."/>
            <person name="Lomsadze A."/>
            <person name="Malik S.B."/>
            <person name="Marsh M.E."/>
            <person name="Mackinder L."/>
            <person name="Mock T."/>
            <person name="Mueller-Roeber B."/>
            <person name="Pagarete A."/>
            <person name="Parker M."/>
            <person name="Probert I."/>
            <person name="Quesneville H."/>
            <person name="Raines C."/>
            <person name="Rensing S.A."/>
            <person name="Riano-Pachon D.M."/>
            <person name="Richier S."/>
            <person name="Rokitta S."/>
            <person name="Shiraiwa Y."/>
            <person name="Soanes D.M."/>
            <person name="van der Giezen M."/>
            <person name="Wahlund T.M."/>
            <person name="Williams B."/>
            <person name="Wilson W."/>
            <person name="Wolfe G."/>
            <person name="Wurch L.L."/>
        </authorList>
    </citation>
    <scope>NUCLEOTIDE SEQUENCE</scope>
</reference>
<name>A0A0D3I9L4_EMIH1</name>
<organism evidence="1 2">
    <name type="scientific">Emiliania huxleyi (strain CCMP1516)</name>
    <dbReference type="NCBI Taxonomy" id="280463"/>
    <lineage>
        <taxon>Eukaryota</taxon>
        <taxon>Haptista</taxon>
        <taxon>Haptophyta</taxon>
        <taxon>Prymnesiophyceae</taxon>
        <taxon>Isochrysidales</taxon>
        <taxon>Noelaerhabdaceae</taxon>
        <taxon>Emiliania</taxon>
    </lineage>
</organism>
<evidence type="ECO:0000313" key="1">
    <source>
        <dbReference type="EnsemblProtists" id="EOD07949"/>
    </source>
</evidence>
<dbReference type="AlphaFoldDB" id="A0A0D3I9L4"/>
<accession>A0A0D3I9L4</accession>
<sequence length="72" mass="8172">MLRKLLRDFRVVHVHGNNFNAASAFGPFRVPAVVEVTLVRKDLSRRVPCANPMRIRALDEPNAKIFLNVSET</sequence>
<evidence type="ECO:0000313" key="2">
    <source>
        <dbReference type="Proteomes" id="UP000013827"/>
    </source>
</evidence>
<dbReference type="GeneID" id="17254186"/>
<proteinExistence type="predicted"/>
<dbReference type="Proteomes" id="UP000013827">
    <property type="component" value="Unassembled WGS sequence"/>
</dbReference>
<keyword evidence="2" id="KW-1185">Reference proteome</keyword>
<protein>
    <submittedName>
        <fullName evidence="1">Uncharacterized protein</fullName>
    </submittedName>
</protein>
<dbReference type="EnsemblProtists" id="EOD07949">
    <property type="protein sequence ID" value="EOD07949"/>
    <property type="gene ID" value="EMIHUDRAFT_217959"/>
</dbReference>